<organism evidence="9 10">
    <name type="scientific">Saccoglossus kowalevskii</name>
    <name type="common">Acorn worm</name>
    <dbReference type="NCBI Taxonomy" id="10224"/>
    <lineage>
        <taxon>Eukaryota</taxon>
        <taxon>Metazoa</taxon>
        <taxon>Hemichordata</taxon>
        <taxon>Enteropneusta</taxon>
        <taxon>Harrimaniidae</taxon>
        <taxon>Saccoglossus</taxon>
    </lineage>
</organism>
<sequence>MKLKQRIGVTSATILLCLLLMVCMESGIRPLSAIRNAVRGGNLQDDEILQPGGKLIDNPRVHIIRKQLGKSDSGKGSPLTGAVLNDSNQRPLSPEVDSRQSVVFAVNRTAQGDTLPVGSDTNNITQSIKTQHALNLDVLSQQHPIAKEGISFSEPLFAALGKLKERAPIVLETIPNTGKYEAFFKTGPNSNPTPRDAEPLLKPYKSNRKVPAWERFQNGINRFALYDHNDPNIEELLDNLSNLEIAEVDEKSGGTQVKLIIDFIDGGQALFKPWKVPRDYQTVPDHFYFSDIERHNAEIASFHLDRILDFRRAPPQVGRWVNLTSQIYDLADSTLRRSFFRSPANNVCFVGHCSYYCQTETAVCGHPDMIEGSFAAYLPPFKMAPRKTWRHPWRRSYSKHRKAIWEDDPNYCQDVRNKHPYNTGRRLLDLMDLAVFDFLIGNMDRHHYETFSKFGNYTYPLHLDQGRAFGKYAHDELSILVPIVHCCVIRKSTHTRLQLLATSNFQLSDVMRDSMSTDKIAPVVFEPHLEALDRRLGIILKTVDNCIKTNGAVNVLKPEPSFAAYHEPTRSNEDWFW</sequence>
<evidence type="ECO:0000313" key="10">
    <source>
        <dbReference type="RefSeq" id="XP_002731199.1"/>
    </source>
</evidence>
<evidence type="ECO:0000256" key="7">
    <source>
        <dbReference type="SAM" id="SignalP"/>
    </source>
</evidence>
<reference evidence="10" key="1">
    <citation type="submission" date="2025-08" db="UniProtKB">
        <authorList>
            <consortium name="RefSeq"/>
        </authorList>
    </citation>
    <scope>IDENTIFICATION</scope>
    <source>
        <tissue evidence="10">Testes</tissue>
    </source>
</reference>
<feature type="chain" id="PRO_5046371655" evidence="7">
    <location>
        <begin position="34"/>
        <end position="577"/>
    </location>
</feature>
<keyword evidence="3" id="KW-0333">Golgi apparatus</keyword>
<feature type="signal peptide" evidence="7">
    <location>
        <begin position="1"/>
        <end position="33"/>
    </location>
</feature>
<evidence type="ECO:0000256" key="6">
    <source>
        <dbReference type="SAM" id="MobiDB-lite"/>
    </source>
</evidence>
<evidence type="ECO:0000313" key="9">
    <source>
        <dbReference type="Proteomes" id="UP000694865"/>
    </source>
</evidence>
<evidence type="ECO:0000256" key="5">
    <source>
        <dbReference type="ARBA" id="ARBA00023180"/>
    </source>
</evidence>
<dbReference type="InterPro" id="IPR009581">
    <property type="entry name" value="FAM20_C"/>
</dbReference>
<evidence type="ECO:0000259" key="8">
    <source>
        <dbReference type="Pfam" id="PF06702"/>
    </source>
</evidence>
<feature type="domain" description="FAM20 C-terminal" evidence="8">
    <location>
        <begin position="339"/>
        <end position="555"/>
    </location>
</feature>
<keyword evidence="5" id="KW-0325">Glycoprotein</keyword>
<evidence type="ECO:0000256" key="2">
    <source>
        <dbReference type="ARBA" id="ARBA00006557"/>
    </source>
</evidence>
<comment type="subcellular location">
    <subcellularLocation>
        <location evidence="1">Golgi apparatus</location>
    </subcellularLocation>
</comment>
<protein>
    <submittedName>
        <fullName evidence="10">Extracellular serine/threonine protein kinase FAM20C-like</fullName>
    </submittedName>
</protein>
<dbReference type="CDD" id="cd10314">
    <property type="entry name" value="FAM20_C"/>
    <property type="match status" value="1"/>
</dbReference>
<keyword evidence="9" id="KW-1185">Reference proteome</keyword>
<dbReference type="RefSeq" id="XP_002731199.1">
    <property type="nucleotide sequence ID" value="XM_002731153.2"/>
</dbReference>
<dbReference type="PANTHER" id="PTHR12450">
    <property type="entry name" value="DENTIN MATRIX PROTEIN 4 PROTEIN FAM20"/>
    <property type="match status" value="1"/>
</dbReference>
<keyword evidence="7" id="KW-0732">Signal</keyword>
<comment type="similarity">
    <text evidence="2">Belongs to the FAM20 family.</text>
</comment>
<dbReference type="InterPro" id="IPR024869">
    <property type="entry name" value="FAM20"/>
</dbReference>
<dbReference type="GeneID" id="100378253"/>
<dbReference type="PANTHER" id="PTHR12450:SF22">
    <property type="entry name" value="EXTRACELLULAR SERINE_THREONINE PROTEIN CG31145"/>
    <property type="match status" value="1"/>
</dbReference>
<feature type="region of interest" description="Disordered" evidence="6">
    <location>
        <begin position="67"/>
        <end position="98"/>
    </location>
</feature>
<evidence type="ECO:0000256" key="4">
    <source>
        <dbReference type="ARBA" id="ARBA00023157"/>
    </source>
</evidence>
<gene>
    <name evidence="10" type="primary">LOC100378253</name>
</gene>
<proteinExistence type="inferred from homology"/>
<name>A0ABM0GJG4_SACKO</name>
<keyword evidence="4" id="KW-1015">Disulfide bond</keyword>
<dbReference type="Pfam" id="PF06702">
    <property type="entry name" value="Fam20C"/>
    <property type="match status" value="1"/>
</dbReference>
<evidence type="ECO:0000256" key="3">
    <source>
        <dbReference type="ARBA" id="ARBA00023034"/>
    </source>
</evidence>
<evidence type="ECO:0000256" key="1">
    <source>
        <dbReference type="ARBA" id="ARBA00004555"/>
    </source>
</evidence>
<dbReference type="Proteomes" id="UP000694865">
    <property type="component" value="Unplaced"/>
</dbReference>
<accession>A0ABM0GJG4</accession>